<feature type="transmembrane region" description="Helical" evidence="1">
    <location>
        <begin position="123"/>
        <end position="144"/>
    </location>
</feature>
<evidence type="ECO:0008006" key="4">
    <source>
        <dbReference type="Google" id="ProtNLM"/>
    </source>
</evidence>
<keyword evidence="1" id="KW-0472">Membrane</keyword>
<keyword evidence="3" id="KW-1185">Reference proteome</keyword>
<dbReference type="RefSeq" id="WP_200500986.1">
    <property type="nucleotide sequence ID" value="NZ_JAEDAJ010000001.1"/>
</dbReference>
<evidence type="ECO:0000313" key="3">
    <source>
        <dbReference type="Proteomes" id="UP000612352"/>
    </source>
</evidence>
<accession>A0ABS1B6T8</accession>
<gene>
    <name evidence="2" type="ORF">I8D64_02970</name>
</gene>
<dbReference type="EMBL" id="JAEDAJ010000001">
    <property type="protein sequence ID" value="MBK0330364.1"/>
    <property type="molecule type" value="Genomic_DNA"/>
</dbReference>
<keyword evidence="1" id="KW-0812">Transmembrane</keyword>
<feature type="transmembrane region" description="Helical" evidence="1">
    <location>
        <begin position="31"/>
        <end position="53"/>
    </location>
</feature>
<dbReference type="Proteomes" id="UP000612352">
    <property type="component" value="Unassembled WGS sequence"/>
</dbReference>
<proteinExistence type="predicted"/>
<organism evidence="2 3">
    <name type="scientific">Brachybacterium halotolerans</name>
    <dbReference type="NCBI Taxonomy" id="2795215"/>
    <lineage>
        <taxon>Bacteria</taxon>
        <taxon>Bacillati</taxon>
        <taxon>Actinomycetota</taxon>
        <taxon>Actinomycetes</taxon>
        <taxon>Micrococcales</taxon>
        <taxon>Dermabacteraceae</taxon>
        <taxon>Brachybacterium</taxon>
    </lineage>
</organism>
<name>A0ABS1B6T8_9MICO</name>
<evidence type="ECO:0000313" key="2">
    <source>
        <dbReference type="EMBL" id="MBK0330364.1"/>
    </source>
</evidence>
<feature type="transmembrane region" description="Helical" evidence="1">
    <location>
        <begin position="90"/>
        <end position="111"/>
    </location>
</feature>
<evidence type="ECO:0000256" key="1">
    <source>
        <dbReference type="SAM" id="Phobius"/>
    </source>
</evidence>
<reference evidence="2 3" key="1">
    <citation type="submission" date="2020-12" db="EMBL/GenBank/DDBJ databases">
        <title>Brachybacterium sp. MASK1Z-5, whole genome shotgun sequence.</title>
        <authorList>
            <person name="Tuo L."/>
        </authorList>
    </citation>
    <scope>NUCLEOTIDE SEQUENCE [LARGE SCALE GENOMIC DNA]</scope>
    <source>
        <strain evidence="2 3">MASK1Z-5</strain>
    </source>
</reference>
<comment type="caution">
    <text evidence="2">The sequence shown here is derived from an EMBL/GenBank/DDBJ whole genome shotgun (WGS) entry which is preliminary data.</text>
</comment>
<feature type="transmembrane region" description="Helical" evidence="1">
    <location>
        <begin position="59"/>
        <end position="78"/>
    </location>
</feature>
<sequence>MPAADRPDPAAASDEGIARARRHNDRLLMRALLLAILAGIVVDAVVILLAALLGGAGAVPGALVGSGLALVVTLPTVVSARIARPLPGTSYAMVLMGSWLVKMFVLVIALLLLGDASWLSRPWLGVALLAGAVVAAVTEAVGMVRSRARLEVAEPPREQ</sequence>
<protein>
    <recommendedName>
        <fullName evidence="4">ATP synthase protein I</fullName>
    </recommendedName>
</protein>
<keyword evidence="1" id="KW-1133">Transmembrane helix</keyword>